<gene>
    <name evidence="2" type="ORF">ACFOGP_04330</name>
</gene>
<dbReference type="PANTHER" id="PTHR42941">
    <property type="entry name" value="SLL1037 PROTEIN"/>
    <property type="match status" value="1"/>
</dbReference>
<dbReference type="RefSeq" id="WP_275631832.1">
    <property type="nucleotide sequence ID" value="NZ_JARGYD010000002.1"/>
</dbReference>
<dbReference type="InterPro" id="IPR011852">
    <property type="entry name" value="TRAP_TAXI"/>
</dbReference>
<dbReference type="Pfam" id="PF16868">
    <property type="entry name" value="NMT1_3"/>
    <property type="match status" value="1"/>
</dbReference>
<dbReference type="Gene3D" id="3.40.190.10">
    <property type="entry name" value="Periplasmic binding protein-like II"/>
    <property type="match status" value="2"/>
</dbReference>
<dbReference type="Proteomes" id="UP001595632">
    <property type="component" value="Unassembled WGS sequence"/>
</dbReference>
<accession>A0ABV7GPM2</accession>
<dbReference type="PANTHER" id="PTHR42941:SF1">
    <property type="entry name" value="SLL1037 PROTEIN"/>
    <property type="match status" value="1"/>
</dbReference>
<evidence type="ECO:0000313" key="3">
    <source>
        <dbReference type="Proteomes" id="UP001595632"/>
    </source>
</evidence>
<evidence type="ECO:0000313" key="2">
    <source>
        <dbReference type="EMBL" id="MFC3141920.1"/>
    </source>
</evidence>
<sequence>MNILTRAMTASALAAVIATGASAQANLTAETSSPGNSPHVSILHLAEIAAEAGIANLQVQEGQTLTNSIVNIAEGKTDISAMPLILPFLLNAGRGPFSSIGPEKGAELASNLRALYPYNAGAYGLIALESEGIESWDDLAGKNVWNGPPRGAALVNARQAIAGAAGLTDGEDYTGHQANWAQLATQLVDGSMDAFVVPLTFPSSRVTTMQAAGNVVIVSTPKDVFESDAYSKLFNAPGNVPISVAWEDMGYTDGVRLVSEDGVFRGLGTAFADVVHKDMDFDTAKALTTAYIEAMDRMKAKTPYAGNINIGVLDADLSGFCGANPLKYHPGAVAAWEEAGYEVPDCAKAEG</sequence>
<dbReference type="EMBL" id="JBHRTB010000010">
    <property type="protein sequence ID" value="MFC3141920.1"/>
    <property type="molecule type" value="Genomic_DNA"/>
</dbReference>
<name>A0ABV7GPM2_9RHOB</name>
<comment type="caution">
    <text evidence="2">The sequence shown here is derived from an EMBL/GenBank/DDBJ whole genome shotgun (WGS) entry which is preliminary data.</text>
</comment>
<reference evidence="3" key="1">
    <citation type="journal article" date="2019" name="Int. J. Syst. Evol. Microbiol.">
        <title>The Global Catalogue of Microorganisms (GCM) 10K type strain sequencing project: providing services to taxonomists for standard genome sequencing and annotation.</title>
        <authorList>
            <consortium name="The Broad Institute Genomics Platform"/>
            <consortium name="The Broad Institute Genome Sequencing Center for Infectious Disease"/>
            <person name="Wu L."/>
            <person name="Ma J."/>
        </authorList>
    </citation>
    <scope>NUCLEOTIDE SEQUENCE [LARGE SCALE GENOMIC DNA]</scope>
    <source>
        <strain evidence="3">KCTC 52366</strain>
    </source>
</reference>
<keyword evidence="3" id="KW-1185">Reference proteome</keyword>
<dbReference type="SUPFAM" id="SSF53850">
    <property type="entry name" value="Periplasmic binding protein-like II"/>
    <property type="match status" value="1"/>
</dbReference>
<evidence type="ECO:0000256" key="1">
    <source>
        <dbReference type="SAM" id="SignalP"/>
    </source>
</evidence>
<protein>
    <submittedName>
        <fullName evidence="2">TAXI family TRAP transporter solute-binding subunit</fullName>
    </submittedName>
</protein>
<proteinExistence type="predicted"/>
<organism evidence="2 3">
    <name type="scientific">Psychromarinibacter halotolerans</name>
    <dbReference type="NCBI Taxonomy" id="1775175"/>
    <lineage>
        <taxon>Bacteria</taxon>
        <taxon>Pseudomonadati</taxon>
        <taxon>Pseudomonadota</taxon>
        <taxon>Alphaproteobacteria</taxon>
        <taxon>Rhodobacterales</taxon>
        <taxon>Paracoccaceae</taxon>
        <taxon>Psychromarinibacter</taxon>
    </lineage>
</organism>
<feature type="chain" id="PRO_5047420430" evidence="1">
    <location>
        <begin position="26"/>
        <end position="351"/>
    </location>
</feature>
<keyword evidence="1" id="KW-0732">Signal</keyword>
<feature type="signal peptide" evidence="1">
    <location>
        <begin position="1"/>
        <end position="25"/>
    </location>
</feature>